<proteinExistence type="predicted"/>
<organism evidence="1">
    <name type="scientific">marine sediment metagenome</name>
    <dbReference type="NCBI Taxonomy" id="412755"/>
    <lineage>
        <taxon>unclassified sequences</taxon>
        <taxon>metagenomes</taxon>
        <taxon>ecological metagenomes</taxon>
    </lineage>
</organism>
<dbReference type="AlphaFoldDB" id="X1JKZ7"/>
<comment type="caution">
    <text evidence="1">The sequence shown here is derived from an EMBL/GenBank/DDBJ whole genome shotgun (WGS) entry which is preliminary data.</text>
</comment>
<accession>X1JKZ7</accession>
<reference evidence="1" key="1">
    <citation type="journal article" date="2014" name="Front. Microbiol.">
        <title>High frequency of phylogenetically diverse reductive dehalogenase-homologous genes in deep subseafloor sedimentary metagenomes.</title>
        <authorList>
            <person name="Kawai M."/>
            <person name="Futagami T."/>
            <person name="Toyoda A."/>
            <person name="Takaki Y."/>
            <person name="Nishi S."/>
            <person name="Hori S."/>
            <person name="Arai W."/>
            <person name="Tsubouchi T."/>
            <person name="Morono Y."/>
            <person name="Uchiyama I."/>
            <person name="Ito T."/>
            <person name="Fujiyama A."/>
            <person name="Inagaki F."/>
            <person name="Takami H."/>
        </authorList>
    </citation>
    <scope>NUCLEOTIDE SEQUENCE</scope>
    <source>
        <strain evidence="1">Expedition CK06-06</strain>
    </source>
</reference>
<gene>
    <name evidence="1" type="ORF">S06H3_03903</name>
</gene>
<protein>
    <submittedName>
        <fullName evidence="1">Uncharacterized protein</fullName>
    </submittedName>
</protein>
<sequence>MGIPSAKISSQTGYVPGALGIVIGRFIDWLAPVEVKGIKPDVATLDPFKASQSSALQERPAGITVIVAMAVGLSFGENATPGV</sequence>
<evidence type="ECO:0000313" key="1">
    <source>
        <dbReference type="EMBL" id="GAH94752.1"/>
    </source>
</evidence>
<dbReference type="EMBL" id="BARV01001321">
    <property type="protein sequence ID" value="GAH94752.1"/>
    <property type="molecule type" value="Genomic_DNA"/>
</dbReference>
<name>X1JKZ7_9ZZZZ</name>